<dbReference type="EMBL" id="MCFL01000045">
    <property type="protein sequence ID" value="ORZ32509.1"/>
    <property type="molecule type" value="Genomic_DNA"/>
</dbReference>
<feature type="compositionally biased region" description="Pro residues" evidence="6">
    <location>
        <begin position="122"/>
        <end position="131"/>
    </location>
</feature>
<organism evidence="7 8">
    <name type="scientific">Catenaria anguillulae PL171</name>
    <dbReference type="NCBI Taxonomy" id="765915"/>
    <lineage>
        <taxon>Eukaryota</taxon>
        <taxon>Fungi</taxon>
        <taxon>Fungi incertae sedis</taxon>
        <taxon>Blastocladiomycota</taxon>
        <taxon>Blastocladiomycetes</taxon>
        <taxon>Blastocladiales</taxon>
        <taxon>Catenariaceae</taxon>
        <taxon>Catenaria</taxon>
    </lineage>
</organism>
<evidence type="ECO:0000256" key="3">
    <source>
        <dbReference type="ARBA" id="ARBA00023212"/>
    </source>
</evidence>
<reference evidence="7 8" key="1">
    <citation type="submission" date="2016-07" db="EMBL/GenBank/DDBJ databases">
        <title>Pervasive Adenine N6-methylation of Active Genes in Fungi.</title>
        <authorList>
            <consortium name="DOE Joint Genome Institute"/>
            <person name="Mondo S.J."/>
            <person name="Dannebaum R.O."/>
            <person name="Kuo R.C."/>
            <person name="Labutti K."/>
            <person name="Haridas S."/>
            <person name="Kuo A."/>
            <person name="Salamov A."/>
            <person name="Ahrendt S.R."/>
            <person name="Lipzen A."/>
            <person name="Sullivan W."/>
            <person name="Andreopoulos W.B."/>
            <person name="Clum A."/>
            <person name="Lindquist E."/>
            <person name="Daum C."/>
            <person name="Ramamoorthy G.K."/>
            <person name="Gryganskyi A."/>
            <person name="Culley D."/>
            <person name="Magnuson J.K."/>
            <person name="James T.Y."/>
            <person name="O'Malley M.A."/>
            <person name="Stajich J.E."/>
            <person name="Spatafora J.W."/>
            <person name="Visel A."/>
            <person name="Grigoriev I.V."/>
        </authorList>
    </citation>
    <scope>NUCLEOTIDE SEQUENCE [LARGE SCALE GENOMIC DNA]</scope>
    <source>
        <strain evidence="7 8">PL171</strain>
    </source>
</reference>
<gene>
    <name evidence="7" type="ORF">BCR44DRAFT_69593</name>
</gene>
<keyword evidence="2" id="KW-0963">Cytoplasm</keyword>
<feature type="region of interest" description="Disordered" evidence="6">
    <location>
        <begin position="320"/>
        <end position="345"/>
    </location>
</feature>
<accession>A0A1Y2HD60</accession>
<evidence type="ECO:0000256" key="1">
    <source>
        <dbReference type="ARBA" id="ARBA00004300"/>
    </source>
</evidence>
<evidence type="ECO:0000256" key="6">
    <source>
        <dbReference type="SAM" id="MobiDB-lite"/>
    </source>
</evidence>
<dbReference type="PANTHER" id="PTHR31144">
    <property type="entry name" value="UPF0602 PROTEIN C4ORF47"/>
    <property type="match status" value="1"/>
</dbReference>
<dbReference type="Pfam" id="PF15239">
    <property type="entry name" value="CFAP96-like"/>
    <property type="match status" value="1"/>
</dbReference>
<comment type="subcellular location">
    <subcellularLocation>
        <location evidence="1">Cytoplasm</location>
        <location evidence="1">Cytoskeleton</location>
        <location evidence="1">Microtubule organizing center</location>
        <location evidence="1">Centrosome</location>
    </subcellularLocation>
</comment>
<dbReference type="Proteomes" id="UP000193411">
    <property type="component" value="Unassembled WGS sequence"/>
</dbReference>
<feature type="region of interest" description="Disordered" evidence="6">
    <location>
        <begin position="82"/>
        <end position="136"/>
    </location>
</feature>
<evidence type="ECO:0000313" key="8">
    <source>
        <dbReference type="Proteomes" id="UP000193411"/>
    </source>
</evidence>
<sequence>MTGGEQADDGRRPAIERMGLFSEMGYLKTGNPAAVKEKKPQEQGKQFTTTPAKEGTYFAQSYARAFQGEAYTDLVVVRRQYRREQSQRNLNPAGFRPSNVPPRGSGKGSIYGTISQQYPLTDTPPPLPPAPDTSAPKQATLRNLYTAPPKKGGFGYVDGTIGKPYGYLPSPYDAEHKLSVELAQKSKQMRVDSKPFVGSVHERPFFDENPFTGASPFTIAQRPHSPQPEKPWRPTSCAQPYLNTFPEYRPHNPHPSKSELEQAVRDQVEARKAQQQAESHSKFRPVGASCHSYPCSSIVAMNVPKAPSGRVRGLISELRGGPGASASASVGGAAANGNGVVKKGQ</sequence>
<dbReference type="PANTHER" id="PTHR31144:SF1">
    <property type="entry name" value="UPF0602 PROTEIN C4ORF47"/>
    <property type="match status" value="1"/>
</dbReference>
<keyword evidence="8" id="KW-1185">Reference proteome</keyword>
<dbReference type="AlphaFoldDB" id="A0A1Y2HD60"/>
<proteinExistence type="inferred from homology"/>
<protein>
    <recommendedName>
        <fullName evidence="5">Cilia-and flagella-associated protein 96</fullName>
    </recommendedName>
</protein>
<dbReference type="GO" id="GO:0005881">
    <property type="term" value="C:cytoplasmic microtubule"/>
    <property type="evidence" value="ECO:0007669"/>
    <property type="project" value="TreeGrafter"/>
</dbReference>
<feature type="compositionally biased region" description="Low complexity" evidence="6">
    <location>
        <begin position="324"/>
        <end position="345"/>
    </location>
</feature>
<evidence type="ECO:0000313" key="7">
    <source>
        <dbReference type="EMBL" id="ORZ32509.1"/>
    </source>
</evidence>
<feature type="region of interest" description="Disordered" evidence="6">
    <location>
        <begin position="203"/>
        <end position="285"/>
    </location>
</feature>
<dbReference type="InterPro" id="IPR029358">
    <property type="entry name" value="CFAP96"/>
</dbReference>
<evidence type="ECO:0000256" key="2">
    <source>
        <dbReference type="ARBA" id="ARBA00022490"/>
    </source>
</evidence>
<dbReference type="STRING" id="765915.A0A1Y2HD60"/>
<keyword evidence="3" id="KW-0206">Cytoskeleton</keyword>
<comment type="similarity">
    <text evidence="4">Belongs to the CFAP96 family.</text>
</comment>
<feature type="region of interest" description="Disordered" evidence="6">
    <location>
        <begin position="32"/>
        <end position="51"/>
    </location>
</feature>
<evidence type="ECO:0000256" key="4">
    <source>
        <dbReference type="ARBA" id="ARBA00035656"/>
    </source>
</evidence>
<comment type="caution">
    <text evidence="7">The sequence shown here is derived from an EMBL/GenBank/DDBJ whole genome shotgun (WGS) entry which is preliminary data.</text>
</comment>
<name>A0A1Y2HD60_9FUNG</name>
<feature type="compositionally biased region" description="Basic and acidic residues" evidence="6">
    <location>
        <begin position="256"/>
        <end position="272"/>
    </location>
</feature>
<evidence type="ECO:0000256" key="5">
    <source>
        <dbReference type="ARBA" id="ARBA00035693"/>
    </source>
</evidence>
<dbReference type="OrthoDB" id="283553at2759"/>